<dbReference type="STRING" id="305900.GV64_02380"/>
<proteinExistence type="predicted"/>
<keyword evidence="4" id="KW-1185">Reference proteome</keyword>
<accession>A0A081K6G6</accession>
<dbReference type="SUPFAM" id="SSF54197">
    <property type="entry name" value="HIT-like"/>
    <property type="match status" value="1"/>
</dbReference>
<dbReference type="Proteomes" id="UP000027997">
    <property type="component" value="Unassembled WGS sequence"/>
</dbReference>
<sequence>MYQAIYPSSATFPSSTNTADHCYKRVFSSLNARHRMSILSLDKSSLWSVVKATSNQAIAAGSVNKEDGEIHLHKDHQLPFYFKVVTGLANKPHCENLDLAVYKTIDPFIQANADILVGYLGTHHQILLSRFNVVEYHLVIATREFEQQGQPLSQADLAAMWLLLSQQRGLAIYNGGVNAGCSQQHKHMQFIPTTDFKHILIDGLINQQKSYLTPLHIKQLPFQHLIVQLTGQESIEKIENIYHSMLNKLELYGKNSQDVSHNTLLSNQWLLIVPRSAAIFSDVHINAFAIAGLFFLKNTEVMENMISAGPINILRSITKPT</sequence>
<dbReference type="InterPro" id="IPR036265">
    <property type="entry name" value="HIT-like_sf"/>
</dbReference>
<dbReference type="eggNOG" id="COG4360">
    <property type="taxonomic scope" value="Bacteria"/>
</dbReference>
<dbReference type="Gene3D" id="3.30.428.70">
    <property type="match status" value="1"/>
</dbReference>
<organism evidence="3 4">
    <name type="scientific">Endozoicomonas elysicola</name>
    <dbReference type="NCBI Taxonomy" id="305900"/>
    <lineage>
        <taxon>Bacteria</taxon>
        <taxon>Pseudomonadati</taxon>
        <taxon>Pseudomonadota</taxon>
        <taxon>Gammaproteobacteria</taxon>
        <taxon>Oceanospirillales</taxon>
        <taxon>Endozoicomonadaceae</taxon>
        <taxon>Endozoicomonas</taxon>
    </lineage>
</organism>
<dbReference type="PANTHER" id="PTHR38420">
    <property type="entry name" value="AP-4-A PHOSPHORYLASE II"/>
    <property type="match status" value="1"/>
</dbReference>
<dbReference type="Pfam" id="PF19327">
    <property type="entry name" value="Ap4A_phos_N"/>
    <property type="match status" value="1"/>
</dbReference>
<protein>
    <submittedName>
        <fullName evidence="3">Uncharacterized protein</fullName>
    </submittedName>
</protein>
<dbReference type="InterPro" id="IPR009163">
    <property type="entry name" value="Ap4A_phos1/2"/>
</dbReference>
<dbReference type="Pfam" id="PF09830">
    <property type="entry name" value="ATP_transf"/>
    <property type="match status" value="1"/>
</dbReference>
<dbReference type="InterPro" id="IPR043171">
    <property type="entry name" value="Ap4A_phos1/2-like"/>
</dbReference>
<dbReference type="InterPro" id="IPR019200">
    <property type="entry name" value="ATP_adenylylTrfase_C"/>
</dbReference>
<feature type="domain" description="ATP adenylyltransferase C-terminal" evidence="1">
    <location>
        <begin position="219"/>
        <end position="318"/>
    </location>
</feature>
<evidence type="ECO:0000259" key="1">
    <source>
        <dbReference type="Pfam" id="PF09830"/>
    </source>
</evidence>
<dbReference type="GO" id="GO:0003877">
    <property type="term" value="F:ATP:ADP adenylyltransferase activity"/>
    <property type="evidence" value="ECO:0007669"/>
    <property type="project" value="InterPro"/>
</dbReference>
<dbReference type="AlphaFoldDB" id="A0A081K6G6"/>
<reference evidence="3 4" key="1">
    <citation type="submission" date="2014-06" db="EMBL/GenBank/DDBJ databases">
        <title>Whole Genome Sequences of Three Symbiotic Endozoicomonas Bacteria.</title>
        <authorList>
            <person name="Neave M.J."/>
            <person name="Apprill A."/>
            <person name="Voolstra C.R."/>
        </authorList>
    </citation>
    <scope>NUCLEOTIDE SEQUENCE [LARGE SCALE GENOMIC DNA]</scope>
    <source>
        <strain evidence="3 4">DSM 22380</strain>
    </source>
</reference>
<dbReference type="GO" id="GO:0005524">
    <property type="term" value="F:ATP binding"/>
    <property type="evidence" value="ECO:0007669"/>
    <property type="project" value="InterPro"/>
</dbReference>
<evidence type="ECO:0000259" key="2">
    <source>
        <dbReference type="Pfam" id="PF19327"/>
    </source>
</evidence>
<gene>
    <name evidence="3" type="ORF">GV64_02380</name>
</gene>
<name>A0A081K6G6_9GAMM</name>
<comment type="caution">
    <text evidence="3">The sequence shown here is derived from an EMBL/GenBank/DDBJ whole genome shotgun (WGS) entry which is preliminary data.</text>
</comment>
<dbReference type="EMBL" id="JOJP01000001">
    <property type="protein sequence ID" value="KEI69742.1"/>
    <property type="molecule type" value="Genomic_DNA"/>
</dbReference>
<feature type="domain" description="Ap4A phosphorylase 1/2 N-terminal" evidence="2">
    <location>
        <begin position="40"/>
        <end position="194"/>
    </location>
</feature>
<evidence type="ECO:0000313" key="4">
    <source>
        <dbReference type="Proteomes" id="UP000027997"/>
    </source>
</evidence>
<dbReference type="GO" id="GO:0009117">
    <property type="term" value="P:nucleotide metabolic process"/>
    <property type="evidence" value="ECO:0007669"/>
    <property type="project" value="InterPro"/>
</dbReference>
<dbReference type="InterPro" id="IPR045759">
    <property type="entry name" value="Ap4A_phos1/2_N"/>
</dbReference>
<dbReference type="PANTHER" id="PTHR38420:SF1">
    <property type="entry name" value="PUTATIVE (AFU_ORTHOLOGUE AFUA_5G14690)-RELATED"/>
    <property type="match status" value="1"/>
</dbReference>
<evidence type="ECO:0000313" key="3">
    <source>
        <dbReference type="EMBL" id="KEI69742.1"/>
    </source>
</evidence>